<feature type="non-terminal residue" evidence="2">
    <location>
        <position position="144"/>
    </location>
</feature>
<proteinExistence type="predicted"/>
<gene>
    <name evidence="2" type="ORF">FKW44_002353</name>
</gene>
<keyword evidence="3" id="KW-1185">Reference proteome</keyword>
<reference evidence="3" key="1">
    <citation type="submission" date="2021-01" db="EMBL/GenBank/DDBJ databases">
        <title>Caligus Genome Assembly.</title>
        <authorList>
            <person name="Gallardo-Escarate C."/>
        </authorList>
    </citation>
    <scope>NUCLEOTIDE SEQUENCE [LARGE SCALE GENOMIC DNA]</scope>
</reference>
<organism evidence="2 3">
    <name type="scientific">Caligus rogercresseyi</name>
    <name type="common">Sea louse</name>
    <dbReference type="NCBI Taxonomy" id="217165"/>
    <lineage>
        <taxon>Eukaryota</taxon>
        <taxon>Metazoa</taxon>
        <taxon>Ecdysozoa</taxon>
        <taxon>Arthropoda</taxon>
        <taxon>Crustacea</taxon>
        <taxon>Multicrustacea</taxon>
        <taxon>Hexanauplia</taxon>
        <taxon>Copepoda</taxon>
        <taxon>Siphonostomatoida</taxon>
        <taxon>Caligidae</taxon>
        <taxon>Caligus</taxon>
    </lineage>
</organism>
<dbReference type="Proteomes" id="UP000595437">
    <property type="component" value="Chromosome 2"/>
</dbReference>
<protein>
    <submittedName>
        <fullName evidence="2">Uncharacterized protein</fullName>
    </submittedName>
</protein>
<dbReference type="AlphaFoldDB" id="A0A7T8KKH6"/>
<accession>A0A7T8KKH6</accession>
<sequence length="144" mass="16175">LQTEVTVGSGPPHSGEEVNIDNSNNIPLIVEITDDAQSNIIEPNLNELNNTIENNIENDMISSETNTDLPLSTEEATELMIEPPGPPVEQELIVEKDAHEISQIKLRKHISTQTLFYLQDQGQDRCQNEIPRTPDSRLKRVRPL</sequence>
<name>A0A7T8KKH6_CALRO</name>
<evidence type="ECO:0000256" key="1">
    <source>
        <dbReference type="SAM" id="MobiDB-lite"/>
    </source>
</evidence>
<dbReference type="EMBL" id="CP045891">
    <property type="protein sequence ID" value="QQP57383.1"/>
    <property type="molecule type" value="Genomic_DNA"/>
</dbReference>
<feature type="region of interest" description="Disordered" evidence="1">
    <location>
        <begin position="1"/>
        <end position="21"/>
    </location>
</feature>
<evidence type="ECO:0000313" key="2">
    <source>
        <dbReference type="EMBL" id="QQP57383.1"/>
    </source>
</evidence>
<feature type="non-terminal residue" evidence="2">
    <location>
        <position position="1"/>
    </location>
</feature>
<evidence type="ECO:0000313" key="3">
    <source>
        <dbReference type="Proteomes" id="UP000595437"/>
    </source>
</evidence>